<reference evidence="1" key="1">
    <citation type="submission" date="2019-04" db="EMBL/GenBank/DDBJ databases">
        <authorList>
            <person name="Chiang H.-Y."/>
            <person name="Huang Y.-Y."/>
            <person name="Chou L."/>
            <person name="Lai E.-M."/>
            <person name="Kuo C.-H."/>
        </authorList>
    </citation>
    <scope>NUCLEOTIDE SEQUENCE</scope>
    <source>
        <strain evidence="1">CFBP5506</strain>
    </source>
</reference>
<reference evidence="1" key="2">
    <citation type="submission" date="2023-04" db="EMBL/GenBank/DDBJ databases">
        <title>Complete genome sequence of Agrobacterium salinitolerans CFBP5506.</title>
        <authorList>
            <person name="Yen H.-C."/>
            <person name="Yan X.-H."/>
            <person name="Lai E.-M."/>
            <person name="Kuo C.-H."/>
        </authorList>
    </citation>
    <scope>NUCLEOTIDE SEQUENCE</scope>
    <source>
        <strain evidence="1">CFBP5506</strain>
    </source>
</reference>
<evidence type="ECO:0000313" key="2">
    <source>
        <dbReference type="Proteomes" id="UP000305410"/>
    </source>
</evidence>
<dbReference type="Proteomes" id="UP000305410">
    <property type="component" value="Chromosome Circular"/>
</dbReference>
<dbReference type="RefSeq" id="WP_080790837.1">
    <property type="nucleotide sequence ID" value="NZ_CP122962.1"/>
</dbReference>
<dbReference type="Gene3D" id="3.40.50.850">
    <property type="entry name" value="Isochorismatase-like"/>
    <property type="match status" value="1"/>
</dbReference>
<organism evidence="1 2">
    <name type="scientific">Agrobacterium tumefaciens</name>
    <dbReference type="NCBI Taxonomy" id="358"/>
    <lineage>
        <taxon>Bacteria</taxon>
        <taxon>Pseudomonadati</taxon>
        <taxon>Pseudomonadota</taxon>
        <taxon>Alphaproteobacteria</taxon>
        <taxon>Hyphomicrobiales</taxon>
        <taxon>Rhizobiaceae</taxon>
        <taxon>Rhizobium/Agrobacterium group</taxon>
        <taxon>Agrobacterium</taxon>
        <taxon>Agrobacterium tumefaciens complex</taxon>
    </lineage>
</organism>
<dbReference type="AlphaFoldDB" id="A0AAF0GWS4"/>
<accession>A0AAF0GWS4</accession>
<evidence type="ECO:0000313" key="1">
    <source>
        <dbReference type="EMBL" id="WGM60166.1"/>
    </source>
</evidence>
<dbReference type="SUPFAM" id="SSF52499">
    <property type="entry name" value="Isochorismatase-like hydrolases"/>
    <property type="match status" value="1"/>
</dbReference>
<dbReference type="GO" id="GO:0016787">
    <property type="term" value="F:hydrolase activity"/>
    <property type="evidence" value="ECO:0007669"/>
    <property type="project" value="UniProtKB-KW"/>
</dbReference>
<keyword evidence="1" id="KW-0378">Hydrolase</keyword>
<gene>
    <name evidence="1" type="ORF">CFBP5506_04795</name>
</gene>
<sequence>MKQALYIVDVQPSFNPSASLVAEIAAVALTMPSIATVERHDESVTPFERQLGWKPGRNDESLVAADRIFIKHGYAPPREVIDHLLSLKLDRVLVCGIQADTCVLAAGFALFDAGLHPTLLPWLTVGSSLDRSGELGARLWKHHFGAVLAGPEALQALPCPARASGQSV</sequence>
<name>A0AAF0GWS4_AGRTU</name>
<dbReference type="InterPro" id="IPR036380">
    <property type="entry name" value="Isochorismatase-like_sf"/>
</dbReference>
<dbReference type="EMBL" id="CP122962">
    <property type="protein sequence ID" value="WGM60166.1"/>
    <property type="molecule type" value="Genomic_DNA"/>
</dbReference>
<protein>
    <submittedName>
        <fullName evidence="1">Cysteine hydrolase family protein</fullName>
    </submittedName>
</protein>
<proteinExistence type="predicted"/>